<reference evidence="2" key="1">
    <citation type="submission" date="2016-11" db="EMBL/GenBank/DDBJ databases">
        <authorList>
            <person name="Varghese N."/>
            <person name="Submissions S."/>
        </authorList>
    </citation>
    <scope>NUCLEOTIDE SEQUENCE [LARGE SCALE GENOMIC DNA]</scope>
    <source>
        <strain evidence="2">DSM 18569</strain>
    </source>
</reference>
<keyword evidence="2" id="KW-1185">Reference proteome</keyword>
<dbReference type="AlphaFoldDB" id="A0A1M7CUD3"/>
<gene>
    <name evidence="1" type="ORF">SAMN02746009_03243</name>
</gene>
<dbReference type="Proteomes" id="UP000183947">
    <property type="component" value="Unassembled WGS sequence"/>
</dbReference>
<proteinExistence type="predicted"/>
<sequence length="217" mass="24203">MKVELVPVIEISPSVVDWQRIGPRPESNFMQNPLQWEQHEARIVQIAGFNKYRRVLPGSRFIAVDDWTLQDLQKLIQAHLHPGDEVVAAADSCALFGGGILFLDGTPVLVPQCCGTLADLYSWQELVQPQFQSGYFCMEGHPCPKATRQGSRLRITCHDEDEQFDQPTLPEFSVEIQALAAAVSTAEKTLTILCEKVDSLSSNFGVQKLSDHLIRGK</sequence>
<dbReference type="EMBL" id="FRAS01000019">
    <property type="protein sequence ID" value="SHL70862.1"/>
    <property type="molecule type" value="Genomic_DNA"/>
</dbReference>
<organism evidence="1 2">
    <name type="scientific">Hymenobacter psychrotolerans DSM 18569</name>
    <dbReference type="NCBI Taxonomy" id="1121959"/>
    <lineage>
        <taxon>Bacteria</taxon>
        <taxon>Pseudomonadati</taxon>
        <taxon>Bacteroidota</taxon>
        <taxon>Cytophagia</taxon>
        <taxon>Cytophagales</taxon>
        <taxon>Hymenobacteraceae</taxon>
        <taxon>Hymenobacter</taxon>
    </lineage>
</organism>
<accession>A0A1M7CUD3</accession>
<evidence type="ECO:0000313" key="2">
    <source>
        <dbReference type="Proteomes" id="UP000183947"/>
    </source>
</evidence>
<name>A0A1M7CUD3_9BACT</name>
<evidence type="ECO:0000313" key="1">
    <source>
        <dbReference type="EMBL" id="SHL70862.1"/>
    </source>
</evidence>
<protein>
    <submittedName>
        <fullName evidence="1">Uncharacterized protein</fullName>
    </submittedName>
</protein>